<comment type="function">
    <text evidence="3">May play a role in cellular stress response.</text>
</comment>
<name>A0A8D8SXL4_9HEMI</name>
<dbReference type="AlphaFoldDB" id="A0A8D8SXL4"/>
<feature type="compositionally biased region" description="Polar residues" evidence="4">
    <location>
        <begin position="428"/>
        <end position="466"/>
    </location>
</feature>
<dbReference type="InterPro" id="IPR003347">
    <property type="entry name" value="JmjC_dom"/>
</dbReference>
<feature type="compositionally biased region" description="Low complexity" evidence="4">
    <location>
        <begin position="479"/>
        <end position="496"/>
    </location>
</feature>
<dbReference type="PANTHER" id="PTHR12461">
    <property type="entry name" value="HYPOXIA-INDUCIBLE FACTOR 1 ALPHA INHIBITOR-RELATED"/>
    <property type="match status" value="1"/>
</dbReference>
<feature type="compositionally biased region" description="Low complexity" evidence="4">
    <location>
        <begin position="403"/>
        <end position="414"/>
    </location>
</feature>
<proteinExistence type="predicted"/>
<dbReference type="Gene3D" id="2.60.120.650">
    <property type="entry name" value="Cupin"/>
    <property type="match status" value="1"/>
</dbReference>
<dbReference type="SUPFAM" id="SSF51197">
    <property type="entry name" value="Clavaminate synthase-like"/>
    <property type="match status" value="1"/>
</dbReference>
<dbReference type="PANTHER" id="PTHR12461:SF43">
    <property type="entry name" value="HSPB1-ASSOCIATED PROTEIN 1"/>
    <property type="match status" value="1"/>
</dbReference>
<evidence type="ECO:0000256" key="1">
    <source>
        <dbReference type="ARBA" id="ARBA00004496"/>
    </source>
</evidence>
<evidence type="ECO:0000256" key="3">
    <source>
        <dbReference type="ARBA" id="ARBA00037342"/>
    </source>
</evidence>
<feature type="region of interest" description="Disordered" evidence="4">
    <location>
        <begin position="548"/>
        <end position="636"/>
    </location>
</feature>
<feature type="domain" description="JmjC" evidence="5">
    <location>
        <begin position="112"/>
        <end position="258"/>
    </location>
</feature>
<evidence type="ECO:0000256" key="2">
    <source>
        <dbReference type="ARBA" id="ARBA00022490"/>
    </source>
</evidence>
<sequence length="754" mass="85284">MSSISIKISDLKSLILSSPQPLLIKNQLSNWTPLHWSLPVWFKLLEFSGNNSAVFRCGENTCSKEPHWESKCCYKNHLIEQFLHHVEEMSTNQWMYFDYKHVAECLVEEVIEQVQSPWELVGFPERTLRDTTLWIGSKGAHTPCHYDTYGCNLVAQVIGRKQWILFPPSDPGIVATQTRVPYEESSVYSGVNFVCGKRMQESSVSSSTPYIITLEPGDILLVPHRWWHYVEHLSTGLSLNTWIPLNDKKESIAYLDEWLVRYYVKNMIKNLPEEEQTILLNPNEKDYLKSENQPTCFDEITHLIRRYQETSSNPTTKRITIDNMNQGSSDCKTTTTTETCTKSIEPAKNVNAVDVDKIRPFTREQFYEFCKNKCACLKYFENETHVSEVSKNNLENETHVSKDSQNSSSVNSSQIGPCSKKRTDVSKELSSVESNSITKTEPSFETNANRSESNGGRENAKISSHKNVCHDIQSRKSTKSASNSNNNEIRSNISKNSNERRLNMSSKLGDVRLFSSRTAISKANMNTNETSSNANSSRCRSDLLIISNTDPSQKSSFEHSSKNDGKGKSVPEQITENRETTQKGNERGQKRVRSPSPSGLSIRYPCDSKSAKLSRNCSSNDSVDFQPMTEGGTERTSRVVADIVSKHSQIEFSRDRSNLSKHSQKESNEARSVVSEAESQFKSIVSDAETQFKSIVSQADSQFESNVSQAESIISKPSQTPDVVCNHSALFEAFTHPDVIQLVRQKLLQQLEIE</sequence>
<dbReference type="Pfam" id="PF13621">
    <property type="entry name" value="Cupin_8"/>
    <property type="match status" value="1"/>
</dbReference>
<dbReference type="PROSITE" id="PS51184">
    <property type="entry name" value="JMJC"/>
    <property type="match status" value="1"/>
</dbReference>
<evidence type="ECO:0000256" key="4">
    <source>
        <dbReference type="SAM" id="MobiDB-lite"/>
    </source>
</evidence>
<feature type="compositionally biased region" description="Basic and acidic residues" evidence="4">
    <location>
        <begin position="556"/>
        <end position="589"/>
    </location>
</feature>
<feature type="compositionally biased region" description="Basic and acidic residues" evidence="4">
    <location>
        <begin position="653"/>
        <end position="669"/>
    </location>
</feature>
<feature type="region of interest" description="Disordered" evidence="4">
    <location>
        <begin position="653"/>
        <end position="673"/>
    </location>
</feature>
<protein>
    <submittedName>
        <fullName evidence="6">HSPB1-associated protein 1</fullName>
    </submittedName>
</protein>
<dbReference type="EMBL" id="HBUF01237700">
    <property type="protein sequence ID" value="CAG6675764.1"/>
    <property type="molecule type" value="Transcribed_RNA"/>
</dbReference>
<evidence type="ECO:0000259" key="5">
    <source>
        <dbReference type="PROSITE" id="PS51184"/>
    </source>
</evidence>
<organism evidence="6">
    <name type="scientific">Cacopsylla melanoneura</name>
    <dbReference type="NCBI Taxonomy" id="428564"/>
    <lineage>
        <taxon>Eukaryota</taxon>
        <taxon>Metazoa</taxon>
        <taxon>Ecdysozoa</taxon>
        <taxon>Arthropoda</taxon>
        <taxon>Hexapoda</taxon>
        <taxon>Insecta</taxon>
        <taxon>Pterygota</taxon>
        <taxon>Neoptera</taxon>
        <taxon>Paraneoptera</taxon>
        <taxon>Hemiptera</taxon>
        <taxon>Sternorrhyncha</taxon>
        <taxon>Psylloidea</taxon>
        <taxon>Psyllidae</taxon>
        <taxon>Psyllinae</taxon>
        <taxon>Cacopsylla</taxon>
    </lineage>
</organism>
<reference evidence="6" key="1">
    <citation type="submission" date="2021-05" db="EMBL/GenBank/DDBJ databases">
        <authorList>
            <person name="Alioto T."/>
            <person name="Alioto T."/>
            <person name="Gomez Garrido J."/>
        </authorList>
    </citation>
    <scope>NUCLEOTIDE SEQUENCE</scope>
</reference>
<feature type="region of interest" description="Disordered" evidence="4">
    <location>
        <begin position="397"/>
        <end position="501"/>
    </location>
</feature>
<feature type="compositionally biased region" description="Polar residues" evidence="4">
    <location>
        <begin position="611"/>
        <end position="623"/>
    </location>
</feature>
<keyword evidence="2" id="KW-0963">Cytoplasm</keyword>
<evidence type="ECO:0000313" key="6">
    <source>
        <dbReference type="EMBL" id="CAG6675764.1"/>
    </source>
</evidence>
<accession>A0A8D8SXL4</accession>
<dbReference type="SMART" id="SM00558">
    <property type="entry name" value="JmjC"/>
    <property type="match status" value="1"/>
</dbReference>
<dbReference type="InterPro" id="IPR041667">
    <property type="entry name" value="Cupin_8"/>
</dbReference>
<dbReference type="GO" id="GO:0005737">
    <property type="term" value="C:cytoplasm"/>
    <property type="evidence" value="ECO:0007669"/>
    <property type="project" value="UniProtKB-SubCell"/>
</dbReference>
<comment type="subcellular location">
    <subcellularLocation>
        <location evidence="1">Cytoplasm</location>
    </subcellularLocation>
</comment>